<feature type="region of interest" description="Disordered" evidence="2">
    <location>
        <begin position="542"/>
        <end position="572"/>
    </location>
</feature>
<organism evidence="3 4">
    <name type="scientific">Verruconis gallopava</name>
    <dbReference type="NCBI Taxonomy" id="253628"/>
    <lineage>
        <taxon>Eukaryota</taxon>
        <taxon>Fungi</taxon>
        <taxon>Dikarya</taxon>
        <taxon>Ascomycota</taxon>
        <taxon>Pezizomycotina</taxon>
        <taxon>Dothideomycetes</taxon>
        <taxon>Pleosporomycetidae</taxon>
        <taxon>Venturiales</taxon>
        <taxon>Sympoventuriaceae</taxon>
        <taxon>Verruconis</taxon>
    </lineage>
</organism>
<evidence type="ECO:0000313" key="4">
    <source>
        <dbReference type="Proteomes" id="UP000053259"/>
    </source>
</evidence>
<feature type="region of interest" description="Disordered" evidence="2">
    <location>
        <begin position="53"/>
        <end position="175"/>
    </location>
</feature>
<evidence type="ECO:0000256" key="2">
    <source>
        <dbReference type="SAM" id="MobiDB-lite"/>
    </source>
</evidence>
<gene>
    <name evidence="3" type="ORF">PV09_09329</name>
</gene>
<feature type="coiled-coil region" evidence="1">
    <location>
        <begin position="415"/>
        <end position="442"/>
    </location>
</feature>
<evidence type="ECO:0000313" key="3">
    <source>
        <dbReference type="EMBL" id="KIV98943.1"/>
    </source>
</evidence>
<feature type="compositionally biased region" description="Polar residues" evidence="2">
    <location>
        <begin position="507"/>
        <end position="521"/>
    </location>
</feature>
<feature type="compositionally biased region" description="Basic and acidic residues" evidence="2">
    <location>
        <begin position="701"/>
        <end position="714"/>
    </location>
</feature>
<feature type="compositionally biased region" description="Basic and acidic residues" evidence="2">
    <location>
        <begin position="647"/>
        <end position="656"/>
    </location>
</feature>
<feature type="compositionally biased region" description="Polar residues" evidence="2">
    <location>
        <begin position="336"/>
        <end position="348"/>
    </location>
</feature>
<keyword evidence="1" id="KW-0175">Coiled coil</keyword>
<dbReference type="InParanoid" id="A0A0D2AJ42"/>
<dbReference type="AlphaFoldDB" id="A0A0D2AJ42"/>
<keyword evidence="4" id="KW-1185">Reference proteome</keyword>
<evidence type="ECO:0000256" key="1">
    <source>
        <dbReference type="SAM" id="Coils"/>
    </source>
</evidence>
<protein>
    <recommendedName>
        <fullName evidence="5">Nuclear RNA binding protein</fullName>
    </recommendedName>
</protein>
<feature type="compositionally biased region" description="Basic and acidic residues" evidence="2">
    <location>
        <begin position="799"/>
        <end position="813"/>
    </location>
</feature>
<sequence>MEHANNAPKFDINYDIFENASPQRPITSHREPLPTDTVDGVLHKHNIVNFSRKRGPQDLLNIHGQGGDGEAKRQRHAAWPEHRNEGLDDGPSKAEQLNMSPSRVSKFREASMHDRPSEQPPSIFTRHFNNHFGTSDDELMDEYHKNNDKPLLSHPAASRSGKMKSPEPKRPSSSVATFTFSEDTEDGKSAGIFKFGKSLASAFNPMAAWSKFTASWRNAKEELIEEAEDAQKREMLERQRKAEQAYAELKQAGKLGAQGARKMENTPVFTPGYRQPPVKESGNPRDSAISMDSGSCTSVETSKDSFLLQSDGSPKKKHRHHRTPSFRNLKKMASEFNLQRRSASMSQSPEKRDLNVSDEQPGCLRRSVSRSNIFELLGAEDKLASLRGSRSRANLVENDVDEFGNLRPRKDIAKQAKLTKRVSDLEAKLESARRELDRAMGVVPLVPTLPNLPSNSIEHRLIPRTERRAGGERDFVPALPTVLSESLLIQPALIENMSHTVETRSFATTDPLSHSDGNSQARCKKVSKDLPLQVSSGNTMYSQANKPLLKPDFGHSLPSKENSPCPPEYHPLPALQATAEERQAFLSDDSISTESAKKKLSKKDSSTKTKRLSTGDKTYGHHVKLTTNDDTKWNRGCDKPNQLEFKGLDHPEESPAHSHIPVLESTEISKIDTRSKKSPKVLTKTAPKNTHKDLPPTPGELESRRSLDTVHEEVIFSNTIPAKNGSPPQPIAHTTPAFPRRGLNGGSPYRMRSPHRVKKATTPRRVRDERSSSPPPSSSRARLQGKDEDIIMKCPNGRDVPELPRKVDSKDSFEWPDDVF</sequence>
<feature type="compositionally biased region" description="Basic residues" evidence="2">
    <location>
        <begin position="315"/>
        <end position="330"/>
    </location>
</feature>
<feature type="compositionally biased region" description="Basic and acidic residues" evidence="2">
    <location>
        <begin position="78"/>
        <end position="92"/>
    </location>
</feature>
<dbReference type="GeneID" id="27317302"/>
<dbReference type="RefSeq" id="XP_016208813.1">
    <property type="nucleotide sequence ID" value="XM_016363372.1"/>
</dbReference>
<reference evidence="3 4" key="1">
    <citation type="submission" date="2015-01" db="EMBL/GenBank/DDBJ databases">
        <title>The Genome Sequence of Ochroconis gallopava CBS43764.</title>
        <authorList>
            <consortium name="The Broad Institute Genomics Platform"/>
            <person name="Cuomo C."/>
            <person name="de Hoog S."/>
            <person name="Gorbushina A."/>
            <person name="Stielow B."/>
            <person name="Teixiera M."/>
            <person name="Abouelleil A."/>
            <person name="Chapman S.B."/>
            <person name="Priest M."/>
            <person name="Young S.K."/>
            <person name="Wortman J."/>
            <person name="Nusbaum C."/>
            <person name="Birren B."/>
        </authorList>
    </citation>
    <scope>NUCLEOTIDE SEQUENCE [LARGE SCALE GENOMIC DNA]</scope>
    <source>
        <strain evidence="3 4">CBS 43764</strain>
    </source>
</reference>
<dbReference type="EMBL" id="KN847590">
    <property type="protein sequence ID" value="KIV98943.1"/>
    <property type="molecule type" value="Genomic_DNA"/>
</dbReference>
<feature type="region of interest" description="Disordered" evidence="2">
    <location>
        <begin position="586"/>
        <end position="615"/>
    </location>
</feature>
<accession>A0A0D2AJ42</accession>
<name>A0A0D2AJ42_9PEZI</name>
<dbReference type="VEuPathDB" id="FungiDB:PV09_09329"/>
<feature type="coiled-coil region" evidence="1">
    <location>
        <begin position="213"/>
        <end position="252"/>
    </location>
</feature>
<feature type="region of interest" description="Disordered" evidence="2">
    <location>
        <begin position="266"/>
        <end position="360"/>
    </location>
</feature>
<feature type="compositionally biased region" description="Basic residues" evidence="2">
    <location>
        <begin position="752"/>
        <end position="764"/>
    </location>
</feature>
<feature type="compositionally biased region" description="Basic and acidic residues" evidence="2">
    <location>
        <begin position="106"/>
        <end position="117"/>
    </location>
</feature>
<proteinExistence type="predicted"/>
<feature type="region of interest" description="Disordered" evidence="2">
    <location>
        <begin position="647"/>
        <end position="820"/>
    </location>
</feature>
<dbReference type="Proteomes" id="UP000053259">
    <property type="component" value="Unassembled WGS sequence"/>
</dbReference>
<feature type="region of interest" description="Disordered" evidence="2">
    <location>
        <begin position="507"/>
        <end position="527"/>
    </location>
</feature>
<dbReference type="OrthoDB" id="5226996at2759"/>
<evidence type="ECO:0008006" key="5">
    <source>
        <dbReference type="Google" id="ProtNLM"/>
    </source>
</evidence>
<dbReference type="STRING" id="253628.A0A0D2AJ42"/>
<dbReference type="HOGENOM" id="CLU_396931_0_0_1"/>
<feature type="compositionally biased region" description="Polar residues" evidence="2">
    <location>
        <begin position="290"/>
        <end position="300"/>
    </location>
</feature>